<feature type="compositionally biased region" description="Low complexity" evidence="9">
    <location>
        <begin position="28"/>
        <end position="59"/>
    </location>
</feature>
<dbReference type="STRING" id="765915.A0A1Y2I2V8"/>
<dbReference type="GO" id="GO:0046513">
    <property type="term" value="P:ceramide biosynthetic process"/>
    <property type="evidence" value="ECO:0007669"/>
    <property type="project" value="TreeGrafter"/>
</dbReference>
<dbReference type="PANTHER" id="PTHR21290:SF25">
    <property type="entry name" value="SPHINGOMYELIN SYNTHASE-RELATED PROTEIN 1"/>
    <property type="match status" value="1"/>
</dbReference>
<dbReference type="OrthoDB" id="422827at2759"/>
<dbReference type="Proteomes" id="UP000193411">
    <property type="component" value="Unassembled WGS sequence"/>
</dbReference>
<evidence type="ECO:0000256" key="1">
    <source>
        <dbReference type="ARBA" id="ARBA00004141"/>
    </source>
</evidence>
<sequence length="604" mass="65904">MSFPWASAFLSSSSSPTDDEAAPPPTRPTASPSPATFPSPMSTTTTTSTSTACSSTNPSLDLGTNHDASSLASSSASTGNAAASSSRARRRATPLSLSIPPLATSIAAMSPPTLTLDDGTAAGSGPTDAVLIDMSAAAGNLDADGSTLNVDEPSSRWISDNDEDSAHCCEYDSQSDDELAHDDAYARDPESGLLSHPSRTSSSHSRATVPWNGRGIGYWRHPVAPPLSPVTSSGRFPPIARGRSRGNPHMRVGGAAFRTSRRKAKRRDSVPKVPVFPTLARRRASLPPYLQWMAGIEYELRGKRRFLVTLAFYLFCGWLNVVACNFADYRRAQLPLHSIPINTRLPDLGHDYLPDLTSNSQPIPDYFIVTLTAMTTIMLVFHKHRLALLRRYFFTHGVLLIFRSITINVTTVPDPNPVCQNRVPSPSFFRQVNPFFPDTCGDMIYSGHSVVLTIVALAWHQYGPQHWSVKRSIWALSILGMLSLIACRYHYTVDVVLSFGLTWLTWQLYGVMAQSPDLLLGPAGRSSPHVRMVKMLEHRSSVELVRKWRFPRSRRVASPEPVLRDVAVDCEDEGVVQGVASRRASREPQGGLPVVLECTVANAV</sequence>
<dbReference type="EMBL" id="MCFL01000001">
    <property type="protein sequence ID" value="ORZ41200.1"/>
    <property type="molecule type" value="Genomic_DNA"/>
</dbReference>
<keyword evidence="8" id="KW-0472">Membrane</keyword>
<dbReference type="GO" id="GO:0005789">
    <property type="term" value="C:endoplasmic reticulum membrane"/>
    <property type="evidence" value="ECO:0007669"/>
    <property type="project" value="TreeGrafter"/>
</dbReference>
<feature type="compositionally biased region" description="Low complexity" evidence="9">
    <location>
        <begin position="1"/>
        <end position="16"/>
    </location>
</feature>
<feature type="compositionally biased region" description="Low complexity" evidence="9">
    <location>
        <begin position="68"/>
        <end position="86"/>
    </location>
</feature>
<dbReference type="GO" id="GO:0047493">
    <property type="term" value="F:ceramide cholinephosphotransferase activity"/>
    <property type="evidence" value="ECO:0007669"/>
    <property type="project" value="TreeGrafter"/>
</dbReference>
<feature type="region of interest" description="Disordered" evidence="9">
    <location>
        <begin position="1"/>
        <end position="96"/>
    </location>
</feature>
<dbReference type="InterPro" id="IPR025749">
    <property type="entry name" value="Sphingomyelin_synth-like_dom"/>
</dbReference>
<evidence type="ECO:0000313" key="11">
    <source>
        <dbReference type="EMBL" id="ORZ41200.1"/>
    </source>
</evidence>
<comment type="caution">
    <text evidence="11">The sequence shown here is derived from an EMBL/GenBank/DDBJ whole genome shotgun (WGS) entry which is preliminary data.</text>
</comment>
<evidence type="ECO:0000256" key="6">
    <source>
        <dbReference type="ARBA" id="ARBA00022989"/>
    </source>
</evidence>
<feature type="region of interest" description="Disordered" evidence="9">
    <location>
        <begin position="142"/>
        <end position="178"/>
    </location>
</feature>
<evidence type="ECO:0000256" key="7">
    <source>
        <dbReference type="ARBA" id="ARBA00023098"/>
    </source>
</evidence>
<evidence type="ECO:0000256" key="8">
    <source>
        <dbReference type="ARBA" id="ARBA00023136"/>
    </source>
</evidence>
<keyword evidence="7" id="KW-0443">Lipid metabolism</keyword>
<evidence type="ECO:0000256" key="3">
    <source>
        <dbReference type="ARBA" id="ARBA00022679"/>
    </source>
</evidence>
<keyword evidence="12" id="KW-1185">Reference proteome</keyword>
<comment type="subcellular location">
    <subcellularLocation>
        <location evidence="1">Membrane</location>
        <topology evidence="1">Multi-pass membrane protein</topology>
    </subcellularLocation>
</comment>
<dbReference type="GO" id="GO:0005886">
    <property type="term" value="C:plasma membrane"/>
    <property type="evidence" value="ECO:0007669"/>
    <property type="project" value="TreeGrafter"/>
</dbReference>
<feature type="domain" description="Sphingomyelin synthase-like" evidence="10">
    <location>
        <begin position="439"/>
        <end position="509"/>
    </location>
</feature>
<dbReference type="AlphaFoldDB" id="A0A1Y2I2V8"/>
<comment type="similarity">
    <text evidence="2">Belongs to the sphingomyelin synthase family.</text>
</comment>
<evidence type="ECO:0000256" key="5">
    <source>
        <dbReference type="ARBA" id="ARBA00022919"/>
    </source>
</evidence>
<feature type="region of interest" description="Disordered" evidence="9">
    <location>
        <begin position="188"/>
        <end position="207"/>
    </location>
</feature>
<accession>A0A1Y2I2V8</accession>
<dbReference type="GO" id="GO:0033188">
    <property type="term" value="F:sphingomyelin synthase activity"/>
    <property type="evidence" value="ECO:0007669"/>
    <property type="project" value="TreeGrafter"/>
</dbReference>
<name>A0A1Y2I2V8_9FUNG</name>
<evidence type="ECO:0000256" key="9">
    <source>
        <dbReference type="SAM" id="MobiDB-lite"/>
    </source>
</evidence>
<proteinExistence type="inferred from homology"/>
<evidence type="ECO:0000313" key="12">
    <source>
        <dbReference type="Proteomes" id="UP000193411"/>
    </source>
</evidence>
<dbReference type="Pfam" id="PF14360">
    <property type="entry name" value="PAP2_C"/>
    <property type="match status" value="1"/>
</dbReference>
<organism evidence="11 12">
    <name type="scientific">Catenaria anguillulae PL171</name>
    <dbReference type="NCBI Taxonomy" id="765915"/>
    <lineage>
        <taxon>Eukaryota</taxon>
        <taxon>Fungi</taxon>
        <taxon>Fungi incertae sedis</taxon>
        <taxon>Blastocladiomycota</taxon>
        <taxon>Blastocladiomycetes</taxon>
        <taxon>Blastocladiales</taxon>
        <taxon>Catenariaceae</taxon>
        <taxon>Catenaria</taxon>
    </lineage>
</organism>
<feature type="region of interest" description="Disordered" evidence="9">
    <location>
        <begin position="229"/>
        <end position="252"/>
    </location>
</feature>
<dbReference type="PANTHER" id="PTHR21290">
    <property type="entry name" value="SPHINGOMYELIN SYNTHETASE"/>
    <property type="match status" value="1"/>
</dbReference>
<keyword evidence="5" id="KW-0746">Sphingolipid metabolism</keyword>
<evidence type="ECO:0000256" key="4">
    <source>
        <dbReference type="ARBA" id="ARBA00022692"/>
    </source>
</evidence>
<keyword evidence="6" id="KW-1133">Transmembrane helix</keyword>
<keyword evidence="4" id="KW-0812">Transmembrane</keyword>
<keyword evidence="3" id="KW-0808">Transferase</keyword>
<dbReference type="InterPro" id="IPR045221">
    <property type="entry name" value="Sphingomyelin_synth-like"/>
</dbReference>
<dbReference type="GO" id="GO:0000139">
    <property type="term" value="C:Golgi membrane"/>
    <property type="evidence" value="ECO:0007669"/>
    <property type="project" value="TreeGrafter"/>
</dbReference>
<evidence type="ECO:0000259" key="10">
    <source>
        <dbReference type="Pfam" id="PF14360"/>
    </source>
</evidence>
<protein>
    <submittedName>
        <fullName evidence="11">PAP2 superfamily C-terminal-domain-containing protein</fullName>
    </submittedName>
</protein>
<feature type="compositionally biased region" description="Low complexity" evidence="9">
    <location>
        <begin position="191"/>
        <end position="206"/>
    </location>
</feature>
<gene>
    <name evidence="11" type="ORF">BCR44DRAFT_34495</name>
</gene>
<reference evidence="11 12" key="1">
    <citation type="submission" date="2016-07" db="EMBL/GenBank/DDBJ databases">
        <title>Pervasive Adenine N6-methylation of Active Genes in Fungi.</title>
        <authorList>
            <consortium name="DOE Joint Genome Institute"/>
            <person name="Mondo S.J."/>
            <person name="Dannebaum R.O."/>
            <person name="Kuo R.C."/>
            <person name="Labutti K."/>
            <person name="Haridas S."/>
            <person name="Kuo A."/>
            <person name="Salamov A."/>
            <person name="Ahrendt S.R."/>
            <person name="Lipzen A."/>
            <person name="Sullivan W."/>
            <person name="Andreopoulos W.B."/>
            <person name="Clum A."/>
            <person name="Lindquist E."/>
            <person name="Daum C."/>
            <person name="Ramamoorthy G.K."/>
            <person name="Gryganskyi A."/>
            <person name="Culley D."/>
            <person name="Magnuson J.K."/>
            <person name="James T.Y."/>
            <person name="O'Malley M.A."/>
            <person name="Stajich J.E."/>
            <person name="Spatafora J.W."/>
            <person name="Visel A."/>
            <person name="Grigoriev I.V."/>
        </authorList>
    </citation>
    <scope>NUCLEOTIDE SEQUENCE [LARGE SCALE GENOMIC DNA]</scope>
    <source>
        <strain evidence="11 12">PL171</strain>
    </source>
</reference>
<evidence type="ECO:0000256" key="2">
    <source>
        <dbReference type="ARBA" id="ARBA00005441"/>
    </source>
</evidence>